<dbReference type="Pfam" id="PF09912">
    <property type="entry name" value="DUF2141"/>
    <property type="match status" value="1"/>
</dbReference>
<protein>
    <submittedName>
        <fullName evidence="2">DUF2141 domain-containing protein</fullName>
    </submittedName>
</protein>
<dbReference type="EMBL" id="JAAIKD010000001">
    <property type="protein sequence ID" value="NEV92535.1"/>
    <property type="molecule type" value="Genomic_DNA"/>
</dbReference>
<evidence type="ECO:0000256" key="1">
    <source>
        <dbReference type="SAM" id="SignalP"/>
    </source>
</evidence>
<gene>
    <name evidence="2" type="ORF">G3567_00020</name>
</gene>
<keyword evidence="1" id="KW-0732">Signal</keyword>
<feature type="chain" id="PRO_5025620830" evidence="1">
    <location>
        <begin position="20"/>
        <end position="139"/>
    </location>
</feature>
<keyword evidence="3" id="KW-1185">Reference proteome</keyword>
<organism evidence="2 3">
    <name type="scientific">Psychroflexus aurantiacus</name>
    <dbReference type="NCBI Taxonomy" id="2709310"/>
    <lineage>
        <taxon>Bacteria</taxon>
        <taxon>Pseudomonadati</taxon>
        <taxon>Bacteroidota</taxon>
        <taxon>Flavobacteriia</taxon>
        <taxon>Flavobacteriales</taxon>
        <taxon>Flavobacteriaceae</taxon>
        <taxon>Psychroflexus</taxon>
    </lineage>
</organism>
<dbReference type="AlphaFoldDB" id="A0A6B3R1P5"/>
<comment type="caution">
    <text evidence="2">The sequence shown here is derived from an EMBL/GenBank/DDBJ whole genome shotgun (WGS) entry which is preliminary data.</text>
</comment>
<accession>A0A6B3R1P5</accession>
<reference evidence="2 3" key="1">
    <citation type="submission" date="2020-02" db="EMBL/GenBank/DDBJ databases">
        <title>Flavobacteriaceae Psychroflexus bacterium YR1-1, complete genome.</title>
        <authorList>
            <person name="Li Y."/>
            <person name="Wu S."/>
        </authorList>
    </citation>
    <scope>NUCLEOTIDE SEQUENCE [LARGE SCALE GENOMIC DNA]</scope>
    <source>
        <strain evidence="2 3">YR1-1</strain>
    </source>
</reference>
<sequence length="139" mass="15563">MRIVLISMIALMTSFSGSAQKFNLKVVIEDIEKSKGIIYMSLHDKADGYPSDEEKAVRTAQIKDFGSQAEFTFENLDQGEYAVSVFQDLNGNTEMDTNFFGFPQEPVGASNMTSLGRPNFSKCKFKLDKNSTISVQYMN</sequence>
<dbReference type="Proteomes" id="UP000478505">
    <property type="component" value="Unassembled WGS sequence"/>
</dbReference>
<dbReference type="RefSeq" id="WP_164003133.1">
    <property type="nucleotide sequence ID" value="NZ_JAAIKD010000001.1"/>
</dbReference>
<evidence type="ECO:0000313" key="2">
    <source>
        <dbReference type="EMBL" id="NEV92535.1"/>
    </source>
</evidence>
<evidence type="ECO:0000313" key="3">
    <source>
        <dbReference type="Proteomes" id="UP000478505"/>
    </source>
</evidence>
<feature type="signal peptide" evidence="1">
    <location>
        <begin position="1"/>
        <end position="19"/>
    </location>
</feature>
<name>A0A6B3R1P5_9FLAO</name>
<proteinExistence type="predicted"/>
<dbReference type="InterPro" id="IPR018673">
    <property type="entry name" value="DUF2141"/>
</dbReference>